<sequence>MSTITQLGSLPLAGTKKGQISVSNVTEPYGKDTADIVSIGISLNGQDVQWKSHIPYENLDDVIEILQKASADRKASEA</sequence>
<evidence type="ECO:0000313" key="2">
    <source>
        <dbReference type="Proteomes" id="UP001060012"/>
    </source>
</evidence>
<accession>A0ABY5E2B4</accession>
<reference evidence="1" key="1">
    <citation type="submission" date="2022-07" db="EMBL/GenBank/DDBJ databases">
        <title>Arcobacter roscoffensis sp. nov., a marine bacterium isolated from coastal seawater collected from Roscoff, France.</title>
        <authorList>
            <person name="Pascual J."/>
            <person name="Lepeaux C."/>
            <person name="Methner A."/>
            <person name="Overmann J."/>
        </authorList>
    </citation>
    <scope>NUCLEOTIDE SEQUENCE</scope>
    <source>
        <strain evidence="1">ARW1-2F2</strain>
    </source>
</reference>
<gene>
    <name evidence="1" type="ORF">NJU99_13945</name>
</gene>
<evidence type="ECO:0000313" key="1">
    <source>
        <dbReference type="EMBL" id="UTJ06334.1"/>
    </source>
</evidence>
<protein>
    <submittedName>
        <fullName evidence="1">Uncharacterized protein</fullName>
    </submittedName>
</protein>
<dbReference type="EMBL" id="CP100595">
    <property type="protein sequence ID" value="UTJ06334.1"/>
    <property type="molecule type" value="Genomic_DNA"/>
</dbReference>
<name>A0ABY5E2B4_9BACT</name>
<proteinExistence type="predicted"/>
<dbReference type="Proteomes" id="UP001060012">
    <property type="component" value="Chromosome"/>
</dbReference>
<organism evidence="1 2">
    <name type="scientific">Arcobacter roscoffensis</name>
    <dbReference type="NCBI Taxonomy" id="2961520"/>
    <lineage>
        <taxon>Bacteria</taxon>
        <taxon>Pseudomonadati</taxon>
        <taxon>Campylobacterota</taxon>
        <taxon>Epsilonproteobacteria</taxon>
        <taxon>Campylobacterales</taxon>
        <taxon>Arcobacteraceae</taxon>
        <taxon>Arcobacter</taxon>
    </lineage>
</organism>
<dbReference type="RefSeq" id="WP_254576514.1">
    <property type="nucleotide sequence ID" value="NZ_CP100595.1"/>
</dbReference>
<keyword evidence="2" id="KW-1185">Reference proteome</keyword>